<keyword evidence="1" id="KW-0812">Transmembrane</keyword>
<dbReference type="RefSeq" id="WP_157389591.1">
    <property type="nucleotide sequence ID" value="NZ_WRPP01000004.1"/>
</dbReference>
<keyword evidence="3" id="KW-1185">Reference proteome</keyword>
<sequence length="309" mass="32080">MVLRTAAASTATDTWGISGPDFLRFYLIAAGLAVLFGFAWRTAVQRWPIGRQPAEQLRPSEAAMLADDRRPILAALAQLRGHRLVGATGKPVTRPEPTDPASLDPFSENLHAYLRKYPLTRRMSELEAATGTATEHLRRDLAERGYLFGERRRNALWAGLIPLAALILLGLVRVIAGMIGHHSVAFLEDSLVALAVLVWLVGRPPRLTHRGRMALARARSQNRHLRPANSPAYSAYGPDAAALAVALFGAGALWSFAPQLAGAVDATTGSWIHGSAGSSCSSGGSGGCGGGGGGGGCGGGGCGGGGCGG</sequence>
<keyword evidence="1" id="KW-1133">Transmembrane helix</keyword>
<feature type="transmembrane region" description="Helical" evidence="1">
    <location>
        <begin position="182"/>
        <end position="202"/>
    </location>
</feature>
<organism evidence="2 3">
    <name type="scientific">Nocardia terrae</name>
    <dbReference type="NCBI Taxonomy" id="2675851"/>
    <lineage>
        <taxon>Bacteria</taxon>
        <taxon>Bacillati</taxon>
        <taxon>Actinomycetota</taxon>
        <taxon>Actinomycetes</taxon>
        <taxon>Mycobacteriales</taxon>
        <taxon>Nocardiaceae</taxon>
        <taxon>Nocardia</taxon>
    </lineage>
</organism>
<comment type="caution">
    <text evidence="2">The sequence shown here is derived from an EMBL/GenBank/DDBJ whole genome shotgun (WGS) entry which is preliminary data.</text>
</comment>
<protein>
    <submittedName>
        <fullName evidence="2">TIGR04222 domain-containing membrane protein</fullName>
    </submittedName>
</protein>
<accession>A0A7K1V078</accession>
<evidence type="ECO:0000313" key="3">
    <source>
        <dbReference type="Proteomes" id="UP000466794"/>
    </source>
</evidence>
<dbReference type="NCBIfam" id="TIGR04222">
    <property type="entry name" value="near_uncomplex"/>
    <property type="match status" value="1"/>
</dbReference>
<evidence type="ECO:0000256" key="1">
    <source>
        <dbReference type="SAM" id="Phobius"/>
    </source>
</evidence>
<dbReference type="InterPro" id="IPR026467">
    <property type="entry name" value="Ser/Gly_Cys_C_dom"/>
</dbReference>
<reference evidence="2 3" key="1">
    <citation type="submission" date="2019-12" db="EMBL/GenBank/DDBJ databases">
        <title>Nocardia sp. nov. ET3-3 isolated from soil.</title>
        <authorList>
            <person name="Kanchanasin P."/>
            <person name="Tanasupawat S."/>
            <person name="Yuki M."/>
            <person name="Kudo T."/>
        </authorList>
    </citation>
    <scope>NUCLEOTIDE SEQUENCE [LARGE SCALE GENOMIC DNA]</scope>
    <source>
        <strain evidence="2 3">ET3-3</strain>
    </source>
</reference>
<feature type="transmembrane region" description="Helical" evidence="1">
    <location>
        <begin position="154"/>
        <end position="176"/>
    </location>
</feature>
<gene>
    <name evidence="2" type="ORF">GPX89_22700</name>
</gene>
<dbReference type="EMBL" id="WRPP01000004">
    <property type="protein sequence ID" value="MVU80043.1"/>
    <property type="molecule type" value="Genomic_DNA"/>
</dbReference>
<proteinExistence type="predicted"/>
<dbReference type="AlphaFoldDB" id="A0A7K1V078"/>
<keyword evidence="1" id="KW-0472">Membrane</keyword>
<name>A0A7K1V078_9NOCA</name>
<feature type="transmembrane region" description="Helical" evidence="1">
    <location>
        <begin position="23"/>
        <end position="43"/>
    </location>
</feature>
<dbReference type="Proteomes" id="UP000466794">
    <property type="component" value="Unassembled WGS sequence"/>
</dbReference>
<evidence type="ECO:0000313" key="2">
    <source>
        <dbReference type="EMBL" id="MVU80043.1"/>
    </source>
</evidence>